<evidence type="ECO:0000313" key="2">
    <source>
        <dbReference type="Proteomes" id="UP001162992"/>
    </source>
</evidence>
<protein>
    <submittedName>
        <fullName evidence="1">Uncharacterized protein</fullName>
    </submittedName>
</protein>
<keyword evidence="2" id="KW-1185">Reference proteome</keyword>
<gene>
    <name evidence="1" type="ORF">O6H91_19G038400</name>
</gene>
<organism evidence="1 2">
    <name type="scientific">Diphasiastrum complanatum</name>
    <name type="common">Issler's clubmoss</name>
    <name type="synonym">Lycopodium complanatum</name>
    <dbReference type="NCBI Taxonomy" id="34168"/>
    <lineage>
        <taxon>Eukaryota</taxon>
        <taxon>Viridiplantae</taxon>
        <taxon>Streptophyta</taxon>
        <taxon>Embryophyta</taxon>
        <taxon>Tracheophyta</taxon>
        <taxon>Lycopodiopsida</taxon>
        <taxon>Lycopodiales</taxon>
        <taxon>Lycopodiaceae</taxon>
        <taxon>Lycopodioideae</taxon>
        <taxon>Diphasiastrum</taxon>
    </lineage>
</organism>
<dbReference type="Proteomes" id="UP001162992">
    <property type="component" value="Chromosome 19"/>
</dbReference>
<proteinExistence type="predicted"/>
<name>A0ACC2AU85_DIPCM</name>
<accession>A0ACC2AU85</accession>
<reference evidence="2" key="1">
    <citation type="journal article" date="2024" name="Proc. Natl. Acad. Sci. U.S.A.">
        <title>Extraordinary preservation of gene collinearity over three hundred million years revealed in homosporous lycophytes.</title>
        <authorList>
            <person name="Li C."/>
            <person name="Wickell D."/>
            <person name="Kuo L.Y."/>
            <person name="Chen X."/>
            <person name="Nie B."/>
            <person name="Liao X."/>
            <person name="Peng D."/>
            <person name="Ji J."/>
            <person name="Jenkins J."/>
            <person name="Williams M."/>
            <person name="Shu S."/>
            <person name="Plott C."/>
            <person name="Barry K."/>
            <person name="Rajasekar S."/>
            <person name="Grimwood J."/>
            <person name="Han X."/>
            <person name="Sun S."/>
            <person name="Hou Z."/>
            <person name="He W."/>
            <person name="Dai G."/>
            <person name="Sun C."/>
            <person name="Schmutz J."/>
            <person name="Leebens-Mack J.H."/>
            <person name="Li F.W."/>
            <person name="Wang L."/>
        </authorList>
    </citation>
    <scope>NUCLEOTIDE SEQUENCE [LARGE SCALE GENOMIC DNA]</scope>
    <source>
        <strain evidence="2">cv. PW_Plant_1</strain>
    </source>
</reference>
<evidence type="ECO:0000313" key="1">
    <source>
        <dbReference type="EMBL" id="KAJ7521107.1"/>
    </source>
</evidence>
<comment type="caution">
    <text evidence="1">The sequence shown here is derived from an EMBL/GenBank/DDBJ whole genome shotgun (WGS) entry which is preliminary data.</text>
</comment>
<dbReference type="EMBL" id="CM055110">
    <property type="protein sequence ID" value="KAJ7521107.1"/>
    <property type="molecule type" value="Genomic_DNA"/>
</dbReference>
<sequence length="85" mass="9711">MVQRLSGLQRQVLSLYRSLLRAARLKSPEARVNIEAIVSSEFRKQASSVDKKDFVRIEHLLRKGTKQLEMLNNSSTDAICIVQLK</sequence>